<name>A0A2I1HS86_9GLOM</name>
<dbReference type="AlphaFoldDB" id="A0A2I1HS86"/>
<comment type="caution">
    <text evidence="1">The sequence shown here is derived from an EMBL/GenBank/DDBJ whole genome shotgun (WGS) entry which is preliminary data.</text>
</comment>
<evidence type="ECO:0000313" key="1">
    <source>
        <dbReference type="EMBL" id="PKY61749.1"/>
    </source>
</evidence>
<dbReference type="Proteomes" id="UP000234323">
    <property type="component" value="Unassembled WGS sequence"/>
</dbReference>
<protein>
    <submittedName>
        <fullName evidence="1">Uncharacterized protein</fullName>
    </submittedName>
</protein>
<sequence length="85" mass="9941">MLAKHLENILADESEQPSFQHIMNFKQTPNVVQLQGPKQKYGFSMKYAKKALDLAVQTDKIDKFVDQVKSRIIQTTEKSDFYAYW</sequence>
<accession>A0A2I1HS86</accession>
<gene>
    <name evidence="1" type="ORF">RhiirA4_487158</name>
</gene>
<organism evidence="1 2">
    <name type="scientific">Rhizophagus irregularis</name>
    <dbReference type="NCBI Taxonomy" id="588596"/>
    <lineage>
        <taxon>Eukaryota</taxon>
        <taxon>Fungi</taxon>
        <taxon>Fungi incertae sedis</taxon>
        <taxon>Mucoromycota</taxon>
        <taxon>Glomeromycotina</taxon>
        <taxon>Glomeromycetes</taxon>
        <taxon>Glomerales</taxon>
        <taxon>Glomeraceae</taxon>
        <taxon>Rhizophagus</taxon>
    </lineage>
</organism>
<proteinExistence type="predicted"/>
<keyword evidence="2" id="KW-1185">Reference proteome</keyword>
<evidence type="ECO:0000313" key="2">
    <source>
        <dbReference type="Proteomes" id="UP000234323"/>
    </source>
</evidence>
<reference evidence="1 2" key="1">
    <citation type="submission" date="2015-10" db="EMBL/GenBank/DDBJ databases">
        <title>Genome analyses suggest a sexual origin of heterokaryosis in a supposedly ancient asexual fungus.</title>
        <authorList>
            <person name="Ropars J."/>
            <person name="Sedzielewska K."/>
            <person name="Noel J."/>
            <person name="Charron P."/>
            <person name="Farinelli L."/>
            <person name="Marton T."/>
            <person name="Kruger M."/>
            <person name="Pelin A."/>
            <person name="Brachmann A."/>
            <person name="Corradi N."/>
        </authorList>
    </citation>
    <scope>NUCLEOTIDE SEQUENCE [LARGE SCALE GENOMIC DNA]</scope>
    <source>
        <strain evidence="1 2">A4</strain>
    </source>
</reference>
<dbReference type="EMBL" id="LLXI01005814">
    <property type="protein sequence ID" value="PKY61749.1"/>
    <property type="molecule type" value="Genomic_DNA"/>
</dbReference>